<dbReference type="InterPro" id="IPR036864">
    <property type="entry name" value="Zn2-C6_fun-type_DNA-bd_sf"/>
</dbReference>
<proteinExistence type="predicted"/>
<name>A0A1L9X7U5_ASPA1</name>
<dbReference type="PROSITE" id="PS50048">
    <property type="entry name" value="ZN2_CY6_FUNGAL_2"/>
    <property type="match status" value="1"/>
</dbReference>
<dbReference type="VEuPathDB" id="FungiDB:ASPACDRAFT_109171"/>
<evidence type="ECO:0000259" key="6">
    <source>
        <dbReference type="PROSITE" id="PS50048"/>
    </source>
</evidence>
<evidence type="ECO:0000256" key="3">
    <source>
        <dbReference type="ARBA" id="ARBA00023163"/>
    </source>
</evidence>
<dbReference type="InterPro" id="IPR021858">
    <property type="entry name" value="Fun_TF"/>
</dbReference>
<keyword evidence="4" id="KW-0539">Nucleus</keyword>
<evidence type="ECO:0000313" key="7">
    <source>
        <dbReference type="EMBL" id="OJK04510.1"/>
    </source>
</evidence>
<dbReference type="PROSITE" id="PS00463">
    <property type="entry name" value="ZN2_CY6_FUNGAL_1"/>
    <property type="match status" value="1"/>
</dbReference>
<dbReference type="Pfam" id="PF00172">
    <property type="entry name" value="Zn_clus"/>
    <property type="match status" value="1"/>
</dbReference>
<evidence type="ECO:0000313" key="8">
    <source>
        <dbReference type="Proteomes" id="UP000184546"/>
    </source>
</evidence>
<dbReference type="AlphaFoldDB" id="A0A1L9X7U5"/>
<gene>
    <name evidence="7" type="ORF">ASPACDRAFT_109171</name>
</gene>
<dbReference type="SUPFAM" id="SSF57701">
    <property type="entry name" value="Zn2/Cys6 DNA-binding domain"/>
    <property type="match status" value="1"/>
</dbReference>
<dbReference type="Pfam" id="PF11951">
    <property type="entry name" value="Fungal_trans_2"/>
    <property type="match status" value="1"/>
</dbReference>
<dbReference type="RefSeq" id="XP_020060849.1">
    <property type="nucleotide sequence ID" value="XM_020195358.1"/>
</dbReference>
<keyword evidence="1" id="KW-0805">Transcription regulation</keyword>
<sequence length="556" mass="61916">MVFCGKPSKGCGECRSRKIRCDQARPTCSQCAKGNRVCSGYRDELSLMFRDESQQVVRKARTGTTARKTKPASKSGSSGRSETPSGGSSSTTSNSPSAASGSSNIVDFSEDTGLQRELVTWPPLDLQPSYQPTKNEAICFFLSQNNWIGSVWMRPDSATEFILDLRTSPSQQAMIASMTSAGMAMLARARRSTPLRITSEKEYGQALQLLTSAVTDEKEARDNSTLAAVLLLAIFEVVSSRAPQNLDNWTNHISGAAALLELRGVEQLQKAEGLKLFLQLRYQIIISCLQREARVPQSVLDCARVAQFLRPQTEAYSDRLISISGRLANLRADIRDKVITDCQEILSTVYSIEGELMAWLAALPPRFLYTTIESPWPTQSDWGLNSYNNRIHVYQDLWLCHAWNQYRCARIMISEYILTYTYRLNTNTTLTPDLASHLAQVRDKARQLALDICASVPYHFSADLVTGEATTFRTVTLEYGFIRGMILLWPLFLAGATEPKGHSLRKWVVDCLALIGNRLGIDQALALIDILEVGETFDVLGQTDDERIHEKVTALR</sequence>
<dbReference type="GO" id="GO:0009893">
    <property type="term" value="P:positive regulation of metabolic process"/>
    <property type="evidence" value="ECO:0007669"/>
    <property type="project" value="UniProtKB-ARBA"/>
</dbReference>
<dbReference type="EMBL" id="KV878970">
    <property type="protein sequence ID" value="OJK04510.1"/>
    <property type="molecule type" value="Genomic_DNA"/>
</dbReference>
<dbReference type="OrthoDB" id="2991872at2759"/>
<evidence type="ECO:0000256" key="2">
    <source>
        <dbReference type="ARBA" id="ARBA00023125"/>
    </source>
</evidence>
<protein>
    <recommendedName>
        <fullName evidence="6">Zn(2)-C6 fungal-type domain-containing protein</fullName>
    </recommendedName>
</protein>
<dbReference type="STRING" id="690307.A0A1L9X7U5"/>
<dbReference type="InterPro" id="IPR001138">
    <property type="entry name" value="Zn2Cys6_DnaBD"/>
</dbReference>
<dbReference type="SMART" id="SM00066">
    <property type="entry name" value="GAL4"/>
    <property type="match status" value="1"/>
</dbReference>
<feature type="region of interest" description="Disordered" evidence="5">
    <location>
        <begin position="56"/>
        <end position="106"/>
    </location>
</feature>
<keyword evidence="8" id="KW-1185">Reference proteome</keyword>
<keyword evidence="3" id="KW-0804">Transcription</keyword>
<dbReference type="PANTHER" id="PTHR38791">
    <property type="entry name" value="ZN(II)2CYS6 TRANSCRIPTION FACTOR (EUROFUNG)-RELATED-RELATED"/>
    <property type="match status" value="1"/>
</dbReference>
<dbReference type="GeneID" id="30969172"/>
<evidence type="ECO:0000256" key="1">
    <source>
        <dbReference type="ARBA" id="ARBA00023015"/>
    </source>
</evidence>
<dbReference type="GO" id="GO:0000981">
    <property type="term" value="F:DNA-binding transcription factor activity, RNA polymerase II-specific"/>
    <property type="evidence" value="ECO:0007669"/>
    <property type="project" value="InterPro"/>
</dbReference>
<feature type="domain" description="Zn(2)-C6 fungal-type" evidence="6">
    <location>
        <begin position="10"/>
        <end position="39"/>
    </location>
</feature>
<dbReference type="CDD" id="cd00067">
    <property type="entry name" value="GAL4"/>
    <property type="match status" value="1"/>
</dbReference>
<dbReference type="OMA" id="AVCYFLR"/>
<keyword evidence="2" id="KW-0238">DNA-binding</keyword>
<dbReference type="GO" id="GO:0003677">
    <property type="term" value="F:DNA binding"/>
    <property type="evidence" value="ECO:0007669"/>
    <property type="project" value="UniProtKB-KW"/>
</dbReference>
<organism evidence="7 8">
    <name type="scientific">Aspergillus aculeatus (strain ATCC 16872 / CBS 172.66 / WB 5094)</name>
    <dbReference type="NCBI Taxonomy" id="690307"/>
    <lineage>
        <taxon>Eukaryota</taxon>
        <taxon>Fungi</taxon>
        <taxon>Dikarya</taxon>
        <taxon>Ascomycota</taxon>
        <taxon>Pezizomycotina</taxon>
        <taxon>Eurotiomycetes</taxon>
        <taxon>Eurotiomycetidae</taxon>
        <taxon>Eurotiales</taxon>
        <taxon>Aspergillaceae</taxon>
        <taxon>Aspergillus</taxon>
        <taxon>Aspergillus subgen. Circumdati</taxon>
    </lineage>
</organism>
<dbReference type="Gene3D" id="4.10.240.10">
    <property type="entry name" value="Zn(2)-C6 fungal-type DNA-binding domain"/>
    <property type="match status" value="1"/>
</dbReference>
<feature type="compositionally biased region" description="Low complexity" evidence="5">
    <location>
        <begin position="62"/>
        <end position="103"/>
    </location>
</feature>
<dbReference type="GO" id="GO:0008270">
    <property type="term" value="F:zinc ion binding"/>
    <property type="evidence" value="ECO:0007669"/>
    <property type="project" value="InterPro"/>
</dbReference>
<dbReference type="Proteomes" id="UP000184546">
    <property type="component" value="Unassembled WGS sequence"/>
</dbReference>
<evidence type="ECO:0000256" key="5">
    <source>
        <dbReference type="SAM" id="MobiDB-lite"/>
    </source>
</evidence>
<evidence type="ECO:0000256" key="4">
    <source>
        <dbReference type="ARBA" id="ARBA00023242"/>
    </source>
</evidence>
<dbReference type="InterPro" id="IPR053175">
    <property type="entry name" value="DHMBA_Reg_Transcription_Factor"/>
</dbReference>
<reference evidence="8" key="1">
    <citation type="journal article" date="2017" name="Genome Biol.">
        <title>Comparative genomics reveals high biological diversity and specific adaptations in the industrially and medically important fungal genus Aspergillus.</title>
        <authorList>
            <person name="de Vries R.P."/>
            <person name="Riley R."/>
            <person name="Wiebenga A."/>
            <person name="Aguilar-Osorio G."/>
            <person name="Amillis S."/>
            <person name="Uchima C.A."/>
            <person name="Anderluh G."/>
            <person name="Asadollahi M."/>
            <person name="Askin M."/>
            <person name="Barry K."/>
            <person name="Battaglia E."/>
            <person name="Bayram O."/>
            <person name="Benocci T."/>
            <person name="Braus-Stromeyer S.A."/>
            <person name="Caldana C."/>
            <person name="Canovas D."/>
            <person name="Cerqueira G.C."/>
            <person name="Chen F."/>
            <person name="Chen W."/>
            <person name="Choi C."/>
            <person name="Clum A."/>
            <person name="Dos Santos R.A."/>
            <person name="Damasio A.R."/>
            <person name="Diallinas G."/>
            <person name="Emri T."/>
            <person name="Fekete E."/>
            <person name="Flipphi M."/>
            <person name="Freyberg S."/>
            <person name="Gallo A."/>
            <person name="Gournas C."/>
            <person name="Habgood R."/>
            <person name="Hainaut M."/>
            <person name="Harispe M.L."/>
            <person name="Henrissat B."/>
            <person name="Hilden K.S."/>
            <person name="Hope R."/>
            <person name="Hossain A."/>
            <person name="Karabika E."/>
            <person name="Karaffa L."/>
            <person name="Karanyi Z."/>
            <person name="Krasevec N."/>
            <person name="Kuo A."/>
            <person name="Kusch H."/>
            <person name="LaButti K."/>
            <person name="Lagendijk E.L."/>
            <person name="Lapidus A."/>
            <person name="Levasseur A."/>
            <person name="Lindquist E."/>
            <person name="Lipzen A."/>
            <person name="Logrieco A.F."/>
            <person name="MacCabe A."/>
            <person name="Maekelae M.R."/>
            <person name="Malavazi I."/>
            <person name="Melin P."/>
            <person name="Meyer V."/>
            <person name="Mielnichuk N."/>
            <person name="Miskei M."/>
            <person name="Molnar A.P."/>
            <person name="Mule G."/>
            <person name="Ngan C.Y."/>
            <person name="Orejas M."/>
            <person name="Orosz E."/>
            <person name="Ouedraogo J.P."/>
            <person name="Overkamp K.M."/>
            <person name="Park H.-S."/>
            <person name="Perrone G."/>
            <person name="Piumi F."/>
            <person name="Punt P.J."/>
            <person name="Ram A.F."/>
            <person name="Ramon A."/>
            <person name="Rauscher S."/>
            <person name="Record E."/>
            <person name="Riano-Pachon D.M."/>
            <person name="Robert V."/>
            <person name="Roehrig J."/>
            <person name="Ruller R."/>
            <person name="Salamov A."/>
            <person name="Salih N.S."/>
            <person name="Samson R.A."/>
            <person name="Sandor E."/>
            <person name="Sanguinetti M."/>
            <person name="Schuetze T."/>
            <person name="Sepcic K."/>
            <person name="Shelest E."/>
            <person name="Sherlock G."/>
            <person name="Sophianopoulou V."/>
            <person name="Squina F.M."/>
            <person name="Sun H."/>
            <person name="Susca A."/>
            <person name="Todd R.B."/>
            <person name="Tsang A."/>
            <person name="Unkles S.E."/>
            <person name="van de Wiele N."/>
            <person name="van Rossen-Uffink D."/>
            <person name="Oliveira J.V."/>
            <person name="Vesth T.C."/>
            <person name="Visser J."/>
            <person name="Yu J.-H."/>
            <person name="Zhou M."/>
            <person name="Andersen M.R."/>
            <person name="Archer D.B."/>
            <person name="Baker S.E."/>
            <person name="Benoit I."/>
            <person name="Brakhage A.A."/>
            <person name="Braus G.H."/>
            <person name="Fischer R."/>
            <person name="Frisvad J.C."/>
            <person name="Goldman G.H."/>
            <person name="Houbraken J."/>
            <person name="Oakley B."/>
            <person name="Pocsi I."/>
            <person name="Scazzocchio C."/>
            <person name="Seiboth B."/>
            <person name="vanKuyk P.A."/>
            <person name="Wortman J."/>
            <person name="Dyer P.S."/>
            <person name="Grigoriev I.V."/>
        </authorList>
    </citation>
    <scope>NUCLEOTIDE SEQUENCE [LARGE SCALE GENOMIC DNA]</scope>
    <source>
        <strain evidence="8">ATCC 16872 / CBS 172.66 / WB 5094</strain>
    </source>
</reference>
<accession>A0A1L9X7U5</accession>
<dbReference type="PANTHER" id="PTHR38791:SF5">
    <property type="entry name" value="TRANSCRIPTION FACTOR DBAG-RELATED"/>
    <property type="match status" value="1"/>
</dbReference>